<sequence length="428" mass="46827">MCLALYTPEVRLLAAFLLQMKSTPHPCPSSLLYPESPGSKLARARTTSTADSRAGPASTCRAPIIGLRAGAQAPRPWAGPRCLPFAAALSASRRPDWRSWNDADGRLGLWWRSRPAGRVWRKWCGRGVPQCGEASRRRVLGTRAALGPSFPLPPGARKMTRFALTVVRHGETRFNKEKIIQGQGVDEPLSETGFKQAAAAGIFLNNVKFTHVFSSDLTRTRQTVHGILEKSKVCKDMTVKYDSRLRERKYGVAEGRALSELRAMAKAAGEECPVFTPPGGETLDQVKMRGKDFFDILCQLILQEAGENEQFSRGAPSNCLETSLAEIFPLGKNCPSESNSDSSAPGLVASVLVVSHGAYMKSLFNYFLTDLKCSLPTSLNKSEFMSVSPNTGISLFIINFEKGQEGKPTVQCVCMYLQDHLSGMTETC</sequence>
<dbReference type="InterPro" id="IPR029033">
    <property type="entry name" value="His_PPase_superfam"/>
</dbReference>
<evidence type="ECO:0000256" key="6">
    <source>
        <dbReference type="ARBA" id="ARBA00042275"/>
    </source>
</evidence>
<reference evidence="10" key="1">
    <citation type="submission" date="2025-08" db="UniProtKB">
        <authorList>
            <consortium name="RefSeq"/>
        </authorList>
    </citation>
    <scope>IDENTIFICATION</scope>
    <source>
        <tissue evidence="10">Blood</tissue>
    </source>
</reference>
<dbReference type="GO" id="GO:0045937">
    <property type="term" value="P:positive regulation of phosphate metabolic process"/>
    <property type="evidence" value="ECO:0007669"/>
    <property type="project" value="UniProtKB-ARBA"/>
</dbReference>
<evidence type="ECO:0000256" key="4">
    <source>
        <dbReference type="ARBA" id="ARBA00038362"/>
    </source>
</evidence>
<dbReference type="GO" id="GO:0045935">
    <property type="term" value="P:positive regulation of nucleobase-containing compound metabolic process"/>
    <property type="evidence" value="ECO:0007669"/>
    <property type="project" value="UniProtKB-ARBA"/>
</dbReference>
<comment type="catalytic activity">
    <reaction evidence="1">
        <text>beta-D-fructose 2,6-bisphosphate + H2O = beta-D-fructose 6-phosphate + phosphate</text>
        <dbReference type="Rhea" id="RHEA:17289"/>
        <dbReference type="ChEBI" id="CHEBI:15377"/>
        <dbReference type="ChEBI" id="CHEBI:43474"/>
        <dbReference type="ChEBI" id="CHEBI:57634"/>
        <dbReference type="ChEBI" id="CHEBI:58579"/>
        <dbReference type="EC" id="3.1.3.46"/>
    </reaction>
</comment>
<feature type="active site" description="Tele-phosphohistidine intermediate" evidence="7">
    <location>
        <position position="169"/>
    </location>
</feature>
<proteinExistence type="inferred from homology"/>
<dbReference type="SUPFAM" id="SSF53254">
    <property type="entry name" value="Phosphoglycerate mutase-like"/>
    <property type="match status" value="1"/>
</dbReference>
<dbReference type="GO" id="GO:0005829">
    <property type="term" value="C:cytosol"/>
    <property type="evidence" value="ECO:0007669"/>
    <property type="project" value="TreeGrafter"/>
</dbReference>
<dbReference type="EC" id="3.1.3.46" evidence="2"/>
<gene>
    <name evidence="10" type="primary">TIGAR</name>
</gene>
<evidence type="ECO:0000313" key="9">
    <source>
        <dbReference type="Proteomes" id="UP001652583"/>
    </source>
</evidence>
<evidence type="ECO:0000256" key="8">
    <source>
        <dbReference type="PIRSR" id="PIRSR613078-2"/>
    </source>
</evidence>
<dbReference type="GO" id="GO:0043456">
    <property type="term" value="P:regulation of pentose-phosphate shunt"/>
    <property type="evidence" value="ECO:0007669"/>
    <property type="project" value="UniProtKB-ARBA"/>
</dbReference>
<dbReference type="GO" id="GO:0004331">
    <property type="term" value="F:fructose-2,6-bisphosphate 2-phosphatase activity"/>
    <property type="evidence" value="ECO:0007669"/>
    <property type="project" value="UniProtKB-EC"/>
</dbReference>
<dbReference type="Gene3D" id="3.40.50.1240">
    <property type="entry name" value="Phosphoglycerate mutase-like"/>
    <property type="match status" value="1"/>
</dbReference>
<organism evidence="9 10">
    <name type="scientific">Acinonyx jubatus</name>
    <name type="common">Cheetah</name>
    <dbReference type="NCBI Taxonomy" id="32536"/>
    <lineage>
        <taxon>Eukaryota</taxon>
        <taxon>Metazoa</taxon>
        <taxon>Chordata</taxon>
        <taxon>Craniata</taxon>
        <taxon>Vertebrata</taxon>
        <taxon>Euteleostomi</taxon>
        <taxon>Mammalia</taxon>
        <taxon>Eutheria</taxon>
        <taxon>Laurasiatheria</taxon>
        <taxon>Carnivora</taxon>
        <taxon>Feliformia</taxon>
        <taxon>Felidae</taxon>
        <taxon>Felinae</taxon>
        <taxon>Acinonyx</taxon>
    </lineage>
</organism>
<dbReference type="InterPro" id="IPR013078">
    <property type="entry name" value="His_Pase_superF_clade-1"/>
</dbReference>
<dbReference type="AlphaFoldDB" id="A0A6I9ZAP3"/>
<dbReference type="GO" id="GO:0005739">
    <property type="term" value="C:mitochondrion"/>
    <property type="evidence" value="ECO:0007669"/>
    <property type="project" value="UniProtKB-SubCell"/>
</dbReference>
<dbReference type="GO" id="GO:0043067">
    <property type="term" value="P:regulation of programmed cell death"/>
    <property type="evidence" value="ECO:0007669"/>
    <property type="project" value="UniProtKB-ARBA"/>
</dbReference>
<evidence type="ECO:0000256" key="1">
    <source>
        <dbReference type="ARBA" id="ARBA00000464"/>
    </source>
</evidence>
<dbReference type="PANTHER" id="PTHR46517:SF1">
    <property type="entry name" value="FRUCTOSE-2,6-BISPHOSPHATASE TIGAR"/>
    <property type="match status" value="1"/>
</dbReference>
<feature type="binding site" evidence="8">
    <location>
        <position position="219"/>
    </location>
    <ligand>
        <name>substrate</name>
    </ligand>
</feature>
<dbReference type="Proteomes" id="UP001652583">
    <property type="component" value="Chromosome B4"/>
</dbReference>
<feature type="active site" description="Proton donor/acceptor" evidence="7">
    <location>
        <position position="247"/>
    </location>
</feature>
<dbReference type="GO" id="GO:0006914">
    <property type="term" value="P:autophagy"/>
    <property type="evidence" value="ECO:0007669"/>
    <property type="project" value="UniProtKB-KW"/>
</dbReference>
<dbReference type="Pfam" id="PF00300">
    <property type="entry name" value="His_Phos_1"/>
    <property type="match status" value="1"/>
</dbReference>
<evidence type="ECO:0000256" key="5">
    <source>
        <dbReference type="ARBA" id="ARBA00040907"/>
    </source>
</evidence>
<protein>
    <recommendedName>
        <fullName evidence="5">Fructose-2,6-bisphosphatase TIGAR</fullName>
        <ecNumber evidence="2">3.1.3.46</ecNumber>
    </recommendedName>
    <alternativeName>
        <fullName evidence="6">TP53-induced glycolysis and apoptosis regulator</fullName>
    </alternativeName>
</protein>
<feature type="binding site" evidence="8">
    <location>
        <begin position="247"/>
        <end position="250"/>
    </location>
    <ligand>
        <name>substrate</name>
    </ligand>
</feature>
<dbReference type="GeneID" id="106965382"/>
<evidence type="ECO:0000256" key="3">
    <source>
        <dbReference type="ARBA" id="ARBA00022801"/>
    </source>
</evidence>
<dbReference type="PANTHER" id="PTHR46517">
    <property type="entry name" value="FRUCTOSE-2,6-BISPHOSPHATASE TIGAR"/>
    <property type="match status" value="1"/>
</dbReference>
<comment type="similarity">
    <text evidence="4">Belongs to the phosphoglycerate mutase family.</text>
</comment>
<dbReference type="InterPro" id="IPR001345">
    <property type="entry name" value="PG/BPGM_mutase_AS"/>
</dbReference>
<feature type="binding site" evidence="8">
    <location>
        <begin position="168"/>
        <end position="175"/>
    </location>
    <ligand>
        <name>substrate</name>
    </ligand>
</feature>
<evidence type="ECO:0000313" key="10">
    <source>
        <dbReference type="RefSeq" id="XP_014916911.2"/>
    </source>
</evidence>
<dbReference type="GO" id="GO:0006950">
    <property type="term" value="P:response to stress"/>
    <property type="evidence" value="ECO:0007669"/>
    <property type="project" value="UniProtKB-ARBA"/>
</dbReference>
<evidence type="ECO:0000256" key="2">
    <source>
        <dbReference type="ARBA" id="ARBA00013067"/>
    </source>
</evidence>
<dbReference type="GO" id="GO:0006915">
    <property type="term" value="P:apoptotic process"/>
    <property type="evidence" value="ECO:0007669"/>
    <property type="project" value="UniProtKB-KW"/>
</dbReference>
<dbReference type="RefSeq" id="XP_014916911.2">
    <property type="nucleotide sequence ID" value="XM_015061425.3"/>
</dbReference>
<keyword evidence="9" id="KW-1185">Reference proteome</keyword>
<accession>A0A6I9ZAP3</accession>
<dbReference type="CDD" id="cd07067">
    <property type="entry name" value="HP_PGM_like"/>
    <property type="match status" value="1"/>
</dbReference>
<keyword evidence="3" id="KW-0378">Hydrolase</keyword>
<dbReference type="InterPro" id="IPR051695">
    <property type="entry name" value="Phosphoglycerate_Mutase"/>
</dbReference>
<dbReference type="GO" id="GO:0005634">
    <property type="term" value="C:nucleus"/>
    <property type="evidence" value="ECO:0007669"/>
    <property type="project" value="UniProtKB-SubCell"/>
</dbReference>
<name>A0A6I9ZAP3_ACIJB</name>
<evidence type="ECO:0000256" key="7">
    <source>
        <dbReference type="PIRSR" id="PIRSR613078-1"/>
    </source>
</evidence>
<dbReference type="CTD" id="57103"/>
<dbReference type="SMART" id="SM00855">
    <property type="entry name" value="PGAM"/>
    <property type="match status" value="1"/>
</dbReference>
<dbReference type="GO" id="GO:0045820">
    <property type="term" value="P:negative regulation of glycolytic process"/>
    <property type="evidence" value="ECO:0007669"/>
    <property type="project" value="TreeGrafter"/>
</dbReference>
<dbReference type="PROSITE" id="PS00175">
    <property type="entry name" value="PG_MUTASE"/>
    <property type="match status" value="1"/>
</dbReference>
<dbReference type="KEGG" id="aju:106965382"/>